<dbReference type="KEGG" id="rsi:Runsl_0335"/>
<reference evidence="2 3" key="2">
    <citation type="journal article" date="2012" name="Stand. Genomic Sci.">
        <title>Complete genome sequence of the aquatic bacterium Runella slithyformis type strain (LSU 4(T)).</title>
        <authorList>
            <person name="Copeland A."/>
            <person name="Zhang X."/>
            <person name="Misra M."/>
            <person name="Lapidus A."/>
            <person name="Nolan M."/>
            <person name="Lucas S."/>
            <person name="Deshpande S."/>
            <person name="Cheng J.F."/>
            <person name="Tapia R."/>
            <person name="Goodwin L.A."/>
            <person name="Pitluck S."/>
            <person name="Liolios K."/>
            <person name="Pagani I."/>
            <person name="Ivanova N."/>
            <person name="Mikhailova N."/>
            <person name="Pati A."/>
            <person name="Chen A."/>
            <person name="Palaniappan K."/>
            <person name="Land M."/>
            <person name="Hauser L."/>
            <person name="Pan C."/>
            <person name="Jeffries C.D."/>
            <person name="Detter J.C."/>
            <person name="Brambilla E.M."/>
            <person name="Rohde M."/>
            <person name="Djao O.D."/>
            <person name="Goker M."/>
            <person name="Sikorski J."/>
            <person name="Tindall B.J."/>
            <person name="Woyke T."/>
            <person name="Bristow J."/>
            <person name="Eisen J.A."/>
            <person name="Markowitz V."/>
            <person name="Hugenholtz P."/>
            <person name="Kyrpides N.C."/>
            <person name="Klenk H.P."/>
            <person name="Mavromatis K."/>
        </authorList>
    </citation>
    <scope>NUCLEOTIDE SEQUENCE [LARGE SCALE GENOMIC DNA]</scope>
    <source>
        <strain evidence="3">ATCC 29530 / DSM 19594 / LMG 11500 / NCIMB 11436 / LSU 4</strain>
    </source>
</reference>
<dbReference type="Proteomes" id="UP000000493">
    <property type="component" value="Chromosome"/>
</dbReference>
<evidence type="ECO:0000259" key="1">
    <source>
        <dbReference type="Pfam" id="PF08845"/>
    </source>
</evidence>
<dbReference type="GO" id="GO:0005737">
    <property type="term" value="C:cytoplasm"/>
    <property type="evidence" value="ECO:0007669"/>
    <property type="project" value="InterPro"/>
</dbReference>
<name>A0A7U3ZGH9_RUNSL</name>
<dbReference type="EMBL" id="CP002859">
    <property type="protein sequence ID" value="AEI46787.1"/>
    <property type="molecule type" value="Genomic_DNA"/>
</dbReference>
<dbReference type="GO" id="GO:0016788">
    <property type="term" value="F:hydrolase activity, acting on ester bonds"/>
    <property type="evidence" value="ECO:0007669"/>
    <property type="project" value="InterPro"/>
</dbReference>
<gene>
    <name evidence="2" type="ordered locus">Runsl_0335</name>
</gene>
<dbReference type="AlphaFoldDB" id="A0A7U3ZGH9"/>
<dbReference type="RefSeq" id="WP_013926112.1">
    <property type="nucleotide sequence ID" value="NC_015703.1"/>
</dbReference>
<reference evidence="3" key="1">
    <citation type="submission" date="2011-06" db="EMBL/GenBank/DDBJ databases">
        <title>The complete genome of chromosome of Runella slithyformis DSM 19594.</title>
        <authorList>
            <consortium name="US DOE Joint Genome Institute (JGI-PGF)"/>
            <person name="Lucas S."/>
            <person name="Han J."/>
            <person name="Lapidus A."/>
            <person name="Bruce D."/>
            <person name="Goodwin L."/>
            <person name="Pitluck S."/>
            <person name="Peters L."/>
            <person name="Kyrpides N."/>
            <person name="Mavromatis K."/>
            <person name="Ivanova N."/>
            <person name="Ovchinnikova G."/>
            <person name="Zhang X."/>
            <person name="Misra M."/>
            <person name="Detter J.C."/>
            <person name="Tapia R."/>
            <person name="Han C."/>
            <person name="Land M."/>
            <person name="Hauser L."/>
            <person name="Markowitz V."/>
            <person name="Cheng J.-F."/>
            <person name="Hugenholtz P."/>
            <person name="Woyke T."/>
            <person name="Wu D."/>
            <person name="Tindall B."/>
            <person name="Faehrich R."/>
            <person name="Brambilla E."/>
            <person name="Klenk H.-P."/>
            <person name="Eisen J.A."/>
        </authorList>
    </citation>
    <scope>NUCLEOTIDE SEQUENCE [LARGE SCALE GENOMIC DNA]</scope>
    <source>
        <strain evidence="3">ATCC 29530 / DSM 19594 / LMG 11500 / NCIMB 11436 / LSU 4</strain>
    </source>
</reference>
<evidence type="ECO:0000313" key="3">
    <source>
        <dbReference type="Proteomes" id="UP000000493"/>
    </source>
</evidence>
<proteinExistence type="predicted"/>
<dbReference type="GO" id="GO:0003723">
    <property type="term" value="F:RNA binding"/>
    <property type="evidence" value="ECO:0007669"/>
    <property type="project" value="InterPro"/>
</dbReference>
<dbReference type="GO" id="GO:0016070">
    <property type="term" value="P:RNA metabolic process"/>
    <property type="evidence" value="ECO:0007669"/>
    <property type="project" value="InterPro"/>
</dbReference>
<feature type="domain" description="Toxin SymE-like" evidence="1">
    <location>
        <begin position="6"/>
        <end position="55"/>
    </location>
</feature>
<organism evidence="2 3">
    <name type="scientific">Runella slithyformis (strain ATCC 29530 / DSM 19594 / LMG 11500 / NCIMB 11436 / LSU 4)</name>
    <dbReference type="NCBI Taxonomy" id="761193"/>
    <lineage>
        <taxon>Bacteria</taxon>
        <taxon>Pseudomonadati</taxon>
        <taxon>Bacteroidota</taxon>
        <taxon>Cytophagia</taxon>
        <taxon>Cytophagales</taxon>
        <taxon>Spirosomataceae</taxon>
        <taxon>Runella</taxon>
    </lineage>
</organism>
<dbReference type="InterPro" id="IPR014944">
    <property type="entry name" value="Toxin_SymE-like"/>
</dbReference>
<keyword evidence="3" id="KW-1185">Reference proteome</keyword>
<accession>A0A7U3ZGH9</accession>
<protein>
    <recommendedName>
        <fullName evidence="1">Toxin SymE-like domain-containing protein</fullName>
    </recommendedName>
</protein>
<dbReference type="Pfam" id="PF08845">
    <property type="entry name" value="SymE_toxin"/>
    <property type="match status" value="1"/>
</dbReference>
<evidence type="ECO:0000313" key="2">
    <source>
        <dbReference type="EMBL" id="AEI46787.1"/>
    </source>
</evidence>
<sequence>MSRNLKVSKRARVNVMRRVKWVPELKLSGNWLAMAGIEPGDVVKIEVLNSKIIISHG</sequence>